<keyword evidence="3" id="KW-1185">Reference proteome</keyword>
<dbReference type="Pfam" id="PF03583">
    <property type="entry name" value="LIP"/>
    <property type="match status" value="1"/>
</dbReference>
<organism evidence="2 3">
    <name type="scientific">Dothistroma septosporum (strain NZE10 / CBS 128990)</name>
    <name type="common">Red band needle blight fungus</name>
    <name type="synonym">Mycosphaerella pini</name>
    <dbReference type="NCBI Taxonomy" id="675120"/>
    <lineage>
        <taxon>Eukaryota</taxon>
        <taxon>Fungi</taxon>
        <taxon>Dikarya</taxon>
        <taxon>Ascomycota</taxon>
        <taxon>Pezizomycotina</taxon>
        <taxon>Dothideomycetes</taxon>
        <taxon>Dothideomycetidae</taxon>
        <taxon>Mycosphaerellales</taxon>
        <taxon>Mycosphaerellaceae</taxon>
        <taxon>Dothistroma</taxon>
    </lineage>
</organism>
<dbReference type="OrthoDB" id="2373480at2759"/>
<accession>N1PYI0</accession>
<proteinExistence type="predicted"/>
<evidence type="ECO:0000313" key="3">
    <source>
        <dbReference type="Proteomes" id="UP000016933"/>
    </source>
</evidence>
<dbReference type="STRING" id="675120.N1PYI0"/>
<dbReference type="Gene3D" id="1.10.260.130">
    <property type="match status" value="1"/>
</dbReference>
<dbReference type="PANTHER" id="PTHR34853:SF5">
    <property type="entry name" value="LIP-DOMAIN-CONTAINING PROTEIN-RELATED"/>
    <property type="match status" value="1"/>
</dbReference>
<dbReference type="HOGENOM" id="CLU_1677845_0_0_1"/>
<dbReference type="GO" id="GO:0004806">
    <property type="term" value="F:triacylglycerol lipase activity"/>
    <property type="evidence" value="ECO:0007669"/>
    <property type="project" value="InterPro"/>
</dbReference>
<reference evidence="3" key="1">
    <citation type="journal article" date="2012" name="PLoS Genet.">
        <title>The genomes of the fungal plant pathogens Cladosporium fulvum and Dothistroma septosporum reveal adaptation to different hosts and lifestyles but also signatures of common ancestry.</title>
        <authorList>
            <person name="de Wit P.J.G.M."/>
            <person name="van der Burgt A."/>
            <person name="Oekmen B."/>
            <person name="Stergiopoulos I."/>
            <person name="Abd-Elsalam K.A."/>
            <person name="Aerts A.L."/>
            <person name="Bahkali A.H."/>
            <person name="Beenen H.G."/>
            <person name="Chettri P."/>
            <person name="Cox M.P."/>
            <person name="Datema E."/>
            <person name="de Vries R.P."/>
            <person name="Dhillon B."/>
            <person name="Ganley A.R."/>
            <person name="Griffiths S.A."/>
            <person name="Guo Y."/>
            <person name="Hamelin R.C."/>
            <person name="Henrissat B."/>
            <person name="Kabir M.S."/>
            <person name="Jashni M.K."/>
            <person name="Kema G."/>
            <person name="Klaubauf S."/>
            <person name="Lapidus A."/>
            <person name="Levasseur A."/>
            <person name="Lindquist E."/>
            <person name="Mehrabi R."/>
            <person name="Ohm R.A."/>
            <person name="Owen T.J."/>
            <person name="Salamov A."/>
            <person name="Schwelm A."/>
            <person name="Schijlen E."/>
            <person name="Sun H."/>
            <person name="van den Burg H.A."/>
            <person name="van Ham R.C.H.J."/>
            <person name="Zhang S."/>
            <person name="Goodwin S.B."/>
            <person name="Grigoriev I.V."/>
            <person name="Collemare J."/>
            <person name="Bradshaw R.E."/>
        </authorList>
    </citation>
    <scope>NUCLEOTIDE SEQUENCE [LARGE SCALE GENOMIC DNA]</scope>
    <source>
        <strain evidence="3">NZE10 / CBS 128990</strain>
    </source>
</reference>
<dbReference type="InterPro" id="IPR005152">
    <property type="entry name" value="Lipase_secreted"/>
</dbReference>
<gene>
    <name evidence="2" type="ORF">DOTSEDRAFT_69280</name>
</gene>
<dbReference type="AlphaFoldDB" id="N1PYI0"/>
<sequence length="157" mass="16942">MTPNIEIVLNTVSGTKFAGLVVAGVKGISRAYSNLTKWLENALLPSKEAQFETIAKGCLSQASSAAKNVDFFTFVKRGRAALKEHVPQSVFAMGGTMGVHGIPAVSLFFYEGVMDQISPINETDKLFDKYCKYEKQGCQYPIPEGRCCGPCFGSSVG</sequence>
<evidence type="ECO:0000313" key="2">
    <source>
        <dbReference type="EMBL" id="EME47289.1"/>
    </source>
</evidence>
<protein>
    <submittedName>
        <fullName evidence="2">Uncharacterized protein</fullName>
    </submittedName>
</protein>
<dbReference type="Proteomes" id="UP000016933">
    <property type="component" value="Unassembled WGS sequence"/>
</dbReference>
<evidence type="ECO:0000256" key="1">
    <source>
        <dbReference type="ARBA" id="ARBA00022801"/>
    </source>
</evidence>
<dbReference type="GO" id="GO:0016042">
    <property type="term" value="P:lipid catabolic process"/>
    <property type="evidence" value="ECO:0007669"/>
    <property type="project" value="InterPro"/>
</dbReference>
<keyword evidence="1" id="KW-0378">Hydrolase</keyword>
<dbReference type="EMBL" id="KB446536">
    <property type="protein sequence ID" value="EME47289.1"/>
    <property type="molecule type" value="Genomic_DNA"/>
</dbReference>
<name>N1PYI0_DOTSN</name>
<reference evidence="2 3" key="2">
    <citation type="journal article" date="2012" name="PLoS Pathog.">
        <title>Diverse lifestyles and strategies of plant pathogenesis encoded in the genomes of eighteen Dothideomycetes fungi.</title>
        <authorList>
            <person name="Ohm R.A."/>
            <person name="Feau N."/>
            <person name="Henrissat B."/>
            <person name="Schoch C.L."/>
            <person name="Horwitz B.A."/>
            <person name="Barry K.W."/>
            <person name="Condon B.J."/>
            <person name="Copeland A.C."/>
            <person name="Dhillon B."/>
            <person name="Glaser F."/>
            <person name="Hesse C.N."/>
            <person name="Kosti I."/>
            <person name="LaButti K."/>
            <person name="Lindquist E.A."/>
            <person name="Lucas S."/>
            <person name="Salamov A.A."/>
            <person name="Bradshaw R.E."/>
            <person name="Ciuffetti L."/>
            <person name="Hamelin R.C."/>
            <person name="Kema G.H.J."/>
            <person name="Lawrence C."/>
            <person name="Scott J.A."/>
            <person name="Spatafora J.W."/>
            <person name="Turgeon B.G."/>
            <person name="de Wit P.J.G.M."/>
            <person name="Zhong S."/>
            <person name="Goodwin S.B."/>
            <person name="Grigoriev I.V."/>
        </authorList>
    </citation>
    <scope>NUCLEOTIDE SEQUENCE [LARGE SCALE GENOMIC DNA]</scope>
    <source>
        <strain evidence="3">NZE10 / CBS 128990</strain>
    </source>
</reference>
<dbReference type="PANTHER" id="PTHR34853">
    <property type="match status" value="1"/>
</dbReference>